<dbReference type="AlphaFoldDB" id="A0A7X6I6K9"/>
<dbReference type="RefSeq" id="WP_168107452.1">
    <property type="nucleotide sequence ID" value="NZ_VTOX01000003.1"/>
</dbReference>
<dbReference type="InterPro" id="IPR001509">
    <property type="entry name" value="Epimerase_deHydtase"/>
</dbReference>
<dbReference type="EMBL" id="VTOX01000003">
    <property type="protein sequence ID" value="NKE66340.1"/>
    <property type="molecule type" value="Genomic_DNA"/>
</dbReference>
<dbReference type="Pfam" id="PF01370">
    <property type="entry name" value="Epimerase"/>
    <property type="match status" value="1"/>
</dbReference>
<keyword evidence="3" id="KW-1185">Reference proteome</keyword>
<protein>
    <submittedName>
        <fullName evidence="2">NAD(P)-dependent oxidoreductase</fullName>
    </submittedName>
</protein>
<proteinExistence type="predicted"/>
<dbReference type="SUPFAM" id="SSF51735">
    <property type="entry name" value="NAD(P)-binding Rossmann-fold domains"/>
    <property type="match status" value="1"/>
</dbReference>
<evidence type="ECO:0000259" key="1">
    <source>
        <dbReference type="Pfam" id="PF01370"/>
    </source>
</evidence>
<reference evidence="2 3" key="1">
    <citation type="journal article" date="2020" name="Nature">
        <title>Bacterial chemolithoautotrophy via manganese oxidation.</title>
        <authorList>
            <person name="Yu H."/>
            <person name="Leadbetter J.R."/>
        </authorList>
    </citation>
    <scope>NUCLEOTIDE SEQUENCE [LARGE SCALE GENOMIC DNA]</scope>
    <source>
        <strain evidence="2 3">RBP-1</strain>
    </source>
</reference>
<dbReference type="Proteomes" id="UP000521868">
    <property type="component" value="Unassembled WGS sequence"/>
</dbReference>
<dbReference type="InterPro" id="IPR036291">
    <property type="entry name" value="NAD(P)-bd_dom_sf"/>
</dbReference>
<name>A0A7X6I6K9_9BURK</name>
<gene>
    <name evidence="2" type="ORF">RAMLITH_10955</name>
</gene>
<organism evidence="2 3">
    <name type="scientific">Ramlibacter lithotrophicus</name>
    <dbReference type="NCBI Taxonomy" id="2606681"/>
    <lineage>
        <taxon>Bacteria</taxon>
        <taxon>Pseudomonadati</taxon>
        <taxon>Pseudomonadota</taxon>
        <taxon>Betaproteobacteria</taxon>
        <taxon>Burkholderiales</taxon>
        <taxon>Comamonadaceae</taxon>
        <taxon>Ramlibacter</taxon>
    </lineage>
</organism>
<dbReference type="Gene3D" id="3.40.50.720">
    <property type="entry name" value="NAD(P)-binding Rossmann-like Domain"/>
    <property type="match status" value="1"/>
</dbReference>
<evidence type="ECO:0000313" key="2">
    <source>
        <dbReference type="EMBL" id="NKE66340.1"/>
    </source>
</evidence>
<sequence>MNVLVTGAAGHLATLALPGLRGHALRLADVRRPAALPPGASFVPCSLLAAPQAELAQLFRGVEVVVHSAYIPSGERDVYSARPPQLERFDAELDNVRMAQRVYRGALEAGVRRVVVVSSNHAADWYEHAQVHERARETVYETDLPLADNFYGWAKASYELLAHPYACGTFGRRMEFVMLRIGSPYPIDPGRYAPGVAPPATSLPRPRGPAAFKRALGAWLSDRDCASLFRCAVDAPLALPPQAVPWVIAYGISDNTRAFWSLEQARRVIGYEPQDDSEIAYADAVRRLLHEAPAGRLGPQPGLQ</sequence>
<evidence type="ECO:0000313" key="3">
    <source>
        <dbReference type="Proteomes" id="UP000521868"/>
    </source>
</evidence>
<feature type="domain" description="NAD-dependent epimerase/dehydratase" evidence="1">
    <location>
        <begin position="3"/>
        <end position="182"/>
    </location>
</feature>
<accession>A0A7X6I6K9</accession>
<comment type="caution">
    <text evidence="2">The sequence shown here is derived from an EMBL/GenBank/DDBJ whole genome shotgun (WGS) entry which is preliminary data.</text>
</comment>